<feature type="transmembrane region" description="Helical" evidence="1">
    <location>
        <begin position="12"/>
        <end position="34"/>
    </location>
</feature>
<dbReference type="RefSeq" id="WP_085936144.1">
    <property type="nucleotide sequence ID" value="NZ_FUWJ01000007.1"/>
</dbReference>
<evidence type="ECO:0000313" key="3">
    <source>
        <dbReference type="Proteomes" id="UP000190092"/>
    </source>
</evidence>
<keyword evidence="1" id="KW-1133">Transmembrane helix</keyword>
<keyword evidence="1" id="KW-0472">Membrane</keyword>
<feature type="transmembrane region" description="Helical" evidence="1">
    <location>
        <begin position="74"/>
        <end position="97"/>
    </location>
</feature>
<dbReference type="STRING" id="225324.SAMN02745126_04481"/>
<protein>
    <submittedName>
        <fullName evidence="2">Adenylate cyclase</fullName>
    </submittedName>
</protein>
<evidence type="ECO:0000256" key="1">
    <source>
        <dbReference type="SAM" id="Phobius"/>
    </source>
</evidence>
<sequence>MRRRIEQQQAKSEVIIAWVQAAAVVFFAVVYAISPKALPPKTRFEAVPWTLAIYAGFTSMRLVLAYHGRLSDRFVTFSTVIDVTVLIVTIWSFHLQYQAPPALYLKAPTLMYVFIVIALRTLRFEPATY</sequence>
<feature type="transmembrane region" description="Helical" evidence="1">
    <location>
        <begin position="103"/>
        <end position="122"/>
    </location>
</feature>
<proteinExistence type="predicted"/>
<dbReference type="Proteomes" id="UP000190092">
    <property type="component" value="Unassembled WGS sequence"/>
</dbReference>
<dbReference type="EMBL" id="FUWJ01000007">
    <property type="protein sequence ID" value="SKA25009.1"/>
    <property type="molecule type" value="Genomic_DNA"/>
</dbReference>
<keyword evidence="3" id="KW-1185">Reference proteome</keyword>
<keyword evidence="1" id="KW-0812">Transmembrane</keyword>
<evidence type="ECO:0000313" key="2">
    <source>
        <dbReference type="EMBL" id="SKA25009.1"/>
    </source>
</evidence>
<accession>A0A1T4S9V3</accession>
<feature type="transmembrane region" description="Helical" evidence="1">
    <location>
        <begin position="46"/>
        <end position="67"/>
    </location>
</feature>
<dbReference type="AlphaFoldDB" id="A0A1T4S9V3"/>
<name>A0A1T4S9V3_9HYPH</name>
<gene>
    <name evidence="2" type="ORF">SAMN02745126_04481</name>
</gene>
<dbReference type="OrthoDB" id="9762462at2"/>
<organism evidence="2 3">
    <name type="scientific">Enhydrobacter aerosaccus</name>
    <dbReference type="NCBI Taxonomy" id="225324"/>
    <lineage>
        <taxon>Bacteria</taxon>
        <taxon>Pseudomonadati</taxon>
        <taxon>Pseudomonadota</taxon>
        <taxon>Alphaproteobacteria</taxon>
        <taxon>Hyphomicrobiales</taxon>
        <taxon>Enhydrobacter</taxon>
    </lineage>
</organism>
<reference evidence="3" key="1">
    <citation type="submission" date="2017-02" db="EMBL/GenBank/DDBJ databases">
        <authorList>
            <person name="Varghese N."/>
            <person name="Submissions S."/>
        </authorList>
    </citation>
    <scope>NUCLEOTIDE SEQUENCE [LARGE SCALE GENOMIC DNA]</scope>
    <source>
        <strain evidence="3">ATCC 27094</strain>
    </source>
</reference>